<sequence>KQALLSGSKPLTAIKRQSLPLNRRLETKRSLRSKDERTSKSAVVRSRSVPYRT</sequence>
<feature type="compositionally biased region" description="Basic and acidic residues" evidence="1">
    <location>
        <begin position="23"/>
        <end position="39"/>
    </location>
</feature>
<evidence type="ECO:0000313" key="3">
    <source>
        <dbReference type="Proteomes" id="UP001331761"/>
    </source>
</evidence>
<gene>
    <name evidence="2" type="ORF">GCK32_019341</name>
</gene>
<protein>
    <submittedName>
        <fullName evidence="2">Uncharacterized protein</fullName>
    </submittedName>
</protein>
<evidence type="ECO:0000256" key="1">
    <source>
        <dbReference type="SAM" id="MobiDB-lite"/>
    </source>
</evidence>
<evidence type="ECO:0000313" key="2">
    <source>
        <dbReference type="EMBL" id="KAK5975501.1"/>
    </source>
</evidence>
<dbReference type="Proteomes" id="UP001331761">
    <property type="component" value="Unassembled WGS sequence"/>
</dbReference>
<name>A0AAN8F9G7_TRICO</name>
<feature type="region of interest" description="Disordered" evidence="1">
    <location>
        <begin position="1"/>
        <end position="53"/>
    </location>
</feature>
<keyword evidence="3" id="KW-1185">Reference proteome</keyword>
<accession>A0AAN8F9G7</accession>
<dbReference type="EMBL" id="WIXE01012964">
    <property type="protein sequence ID" value="KAK5975501.1"/>
    <property type="molecule type" value="Genomic_DNA"/>
</dbReference>
<proteinExistence type="predicted"/>
<organism evidence="2 3">
    <name type="scientific">Trichostrongylus colubriformis</name>
    <name type="common">Black scour worm</name>
    <dbReference type="NCBI Taxonomy" id="6319"/>
    <lineage>
        <taxon>Eukaryota</taxon>
        <taxon>Metazoa</taxon>
        <taxon>Ecdysozoa</taxon>
        <taxon>Nematoda</taxon>
        <taxon>Chromadorea</taxon>
        <taxon>Rhabditida</taxon>
        <taxon>Rhabditina</taxon>
        <taxon>Rhabditomorpha</taxon>
        <taxon>Strongyloidea</taxon>
        <taxon>Trichostrongylidae</taxon>
        <taxon>Trichostrongylus</taxon>
    </lineage>
</organism>
<comment type="caution">
    <text evidence="2">The sequence shown here is derived from an EMBL/GenBank/DDBJ whole genome shotgun (WGS) entry which is preliminary data.</text>
</comment>
<feature type="non-terminal residue" evidence="2">
    <location>
        <position position="1"/>
    </location>
</feature>
<reference evidence="2 3" key="1">
    <citation type="submission" date="2019-10" db="EMBL/GenBank/DDBJ databases">
        <title>Assembly and Annotation for the nematode Trichostrongylus colubriformis.</title>
        <authorList>
            <person name="Martin J."/>
        </authorList>
    </citation>
    <scope>NUCLEOTIDE SEQUENCE [LARGE SCALE GENOMIC DNA]</scope>
    <source>
        <strain evidence="2">G859</strain>
        <tissue evidence="2">Whole worm</tissue>
    </source>
</reference>
<dbReference type="AlphaFoldDB" id="A0AAN8F9G7"/>